<dbReference type="InterPro" id="IPR036179">
    <property type="entry name" value="Ig-like_dom_sf"/>
</dbReference>
<dbReference type="InterPro" id="IPR013783">
    <property type="entry name" value="Ig-like_fold"/>
</dbReference>
<evidence type="ECO:0000256" key="1">
    <source>
        <dbReference type="ARBA" id="ARBA00022859"/>
    </source>
</evidence>
<evidence type="ECO:0000259" key="4">
    <source>
        <dbReference type="PROSITE" id="PS50835"/>
    </source>
</evidence>
<name>A0A8C8RYE0_9SAUR</name>
<accession>A0A8C8RYE0</accession>
<sequence length="106" mass="11689">QIQPIQSGAEIKKPGEAMKLTCSSGHTFTSYNINWIQQPPPPPPRPRKGLEWVGCINPSSGGTGYAQAFQGQFTITRDNSITTAYLQLSSLRTHDIAVYYCAQHTH</sequence>
<dbReference type="GO" id="GO:0019814">
    <property type="term" value="C:immunoglobulin complex"/>
    <property type="evidence" value="ECO:0007669"/>
    <property type="project" value="UniProtKB-KW"/>
</dbReference>
<reference evidence="5" key="2">
    <citation type="submission" date="2025-09" db="UniProtKB">
        <authorList>
            <consortium name="Ensembl"/>
        </authorList>
    </citation>
    <scope>IDENTIFICATION</scope>
</reference>
<dbReference type="GO" id="GO:0002250">
    <property type="term" value="P:adaptive immune response"/>
    <property type="evidence" value="ECO:0007669"/>
    <property type="project" value="UniProtKB-KW"/>
</dbReference>
<dbReference type="SMART" id="SM00406">
    <property type="entry name" value="IGv"/>
    <property type="match status" value="1"/>
</dbReference>
<dbReference type="Gene3D" id="2.60.40.10">
    <property type="entry name" value="Immunoglobulins"/>
    <property type="match status" value="1"/>
</dbReference>
<organism evidence="5 6">
    <name type="scientific">Pelusios castaneus</name>
    <name type="common">West African mud turtle</name>
    <dbReference type="NCBI Taxonomy" id="367368"/>
    <lineage>
        <taxon>Eukaryota</taxon>
        <taxon>Metazoa</taxon>
        <taxon>Chordata</taxon>
        <taxon>Craniata</taxon>
        <taxon>Vertebrata</taxon>
        <taxon>Euteleostomi</taxon>
        <taxon>Archelosauria</taxon>
        <taxon>Testudinata</taxon>
        <taxon>Testudines</taxon>
        <taxon>Pleurodira</taxon>
        <taxon>Pelomedusidae</taxon>
        <taxon>Pelusios</taxon>
    </lineage>
</organism>
<evidence type="ECO:0000313" key="6">
    <source>
        <dbReference type="Proteomes" id="UP000694393"/>
    </source>
</evidence>
<protein>
    <recommendedName>
        <fullName evidence="4">Ig-like domain-containing protein</fullName>
    </recommendedName>
</protein>
<dbReference type="AlphaFoldDB" id="A0A8C8RYE0"/>
<dbReference type="InterPro" id="IPR007110">
    <property type="entry name" value="Ig-like_dom"/>
</dbReference>
<dbReference type="PANTHER" id="PTHR23266">
    <property type="entry name" value="IMMUNOGLOBULIN HEAVY CHAIN"/>
    <property type="match status" value="1"/>
</dbReference>
<keyword evidence="6" id="KW-1185">Reference proteome</keyword>
<dbReference type="SUPFAM" id="SSF48726">
    <property type="entry name" value="Immunoglobulin"/>
    <property type="match status" value="1"/>
</dbReference>
<dbReference type="GO" id="GO:0005576">
    <property type="term" value="C:extracellular region"/>
    <property type="evidence" value="ECO:0007669"/>
    <property type="project" value="UniProtKB-ARBA"/>
</dbReference>
<dbReference type="Ensembl" id="ENSPCET00000012259.1">
    <property type="protein sequence ID" value="ENSPCEP00000011852.1"/>
    <property type="gene ID" value="ENSPCEG00000009418.1"/>
</dbReference>
<keyword evidence="1" id="KW-0391">Immunity</keyword>
<dbReference type="InterPro" id="IPR050199">
    <property type="entry name" value="IgHV"/>
</dbReference>
<proteinExistence type="predicted"/>
<dbReference type="InterPro" id="IPR013106">
    <property type="entry name" value="Ig_V-set"/>
</dbReference>
<keyword evidence="2" id="KW-1064">Adaptive immunity</keyword>
<evidence type="ECO:0000256" key="2">
    <source>
        <dbReference type="ARBA" id="ARBA00023130"/>
    </source>
</evidence>
<dbReference type="Pfam" id="PF07686">
    <property type="entry name" value="V-set"/>
    <property type="match status" value="1"/>
</dbReference>
<keyword evidence="3" id="KW-1280">Immunoglobulin</keyword>
<evidence type="ECO:0000313" key="5">
    <source>
        <dbReference type="Ensembl" id="ENSPCEP00000011852.1"/>
    </source>
</evidence>
<reference evidence="5" key="1">
    <citation type="submission" date="2025-08" db="UniProtKB">
        <authorList>
            <consortium name="Ensembl"/>
        </authorList>
    </citation>
    <scope>IDENTIFICATION</scope>
</reference>
<dbReference type="Proteomes" id="UP000694393">
    <property type="component" value="Unplaced"/>
</dbReference>
<dbReference type="PROSITE" id="PS50835">
    <property type="entry name" value="IG_LIKE"/>
    <property type="match status" value="1"/>
</dbReference>
<evidence type="ECO:0000256" key="3">
    <source>
        <dbReference type="ARBA" id="ARBA00043265"/>
    </source>
</evidence>
<feature type="domain" description="Ig-like" evidence="4">
    <location>
        <begin position="1"/>
        <end position="106"/>
    </location>
</feature>